<evidence type="ECO:0000259" key="8">
    <source>
        <dbReference type="Pfam" id="PF07669"/>
    </source>
</evidence>
<keyword evidence="11" id="KW-1185">Reference proteome</keyword>
<dbReference type="Pfam" id="PF12950">
    <property type="entry name" value="TaqI_C"/>
    <property type="match status" value="1"/>
</dbReference>
<accession>A0ABD5RV61</accession>
<keyword evidence="3" id="KW-0808">Transferase</keyword>
<dbReference type="GO" id="GO:0032259">
    <property type="term" value="P:methylation"/>
    <property type="evidence" value="ECO:0007669"/>
    <property type="project" value="UniProtKB-KW"/>
</dbReference>
<keyword evidence="5" id="KW-0680">Restriction system</keyword>
<evidence type="ECO:0000256" key="2">
    <source>
        <dbReference type="ARBA" id="ARBA00022603"/>
    </source>
</evidence>
<organism evidence="10 11">
    <name type="scientific">Halobium palmae</name>
    <dbReference type="NCBI Taxonomy" id="1776492"/>
    <lineage>
        <taxon>Archaea</taxon>
        <taxon>Methanobacteriati</taxon>
        <taxon>Methanobacteriota</taxon>
        <taxon>Stenosarchaea group</taxon>
        <taxon>Halobacteria</taxon>
        <taxon>Halobacteriales</taxon>
        <taxon>Haloferacaceae</taxon>
        <taxon>Halobium</taxon>
    </lineage>
</organism>
<dbReference type="PANTHER" id="PTHR33841">
    <property type="entry name" value="DNA METHYLTRANSFERASE YEEA-RELATED"/>
    <property type="match status" value="1"/>
</dbReference>
<evidence type="ECO:0000313" key="10">
    <source>
        <dbReference type="EMBL" id="MFC6723205.1"/>
    </source>
</evidence>
<proteinExistence type="predicted"/>
<dbReference type="GO" id="GO:0003677">
    <property type="term" value="F:DNA binding"/>
    <property type="evidence" value="ECO:0007669"/>
    <property type="project" value="UniProtKB-KW"/>
</dbReference>
<evidence type="ECO:0000256" key="6">
    <source>
        <dbReference type="ARBA" id="ARBA00023125"/>
    </source>
</evidence>
<dbReference type="InterPro" id="IPR025931">
    <property type="entry name" value="TaqI_C"/>
</dbReference>
<evidence type="ECO:0000313" key="11">
    <source>
        <dbReference type="Proteomes" id="UP001596328"/>
    </source>
</evidence>
<dbReference type="Pfam" id="PF07669">
    <property type="entry name" value="Eco57I"/>
    <property type="match status" value="1"/>
</dbReference>
<sequence length="1006" mass="115268">MSEDIDVDAIQNLVDSYHAHSPRERKQMKEAGVRQQFINPLLRALGWDTTTDQVKPEQRTLVGDADYALSLKGREQFFIEAKSFSADLDGERRKSSDETQSYVEQAIDYAWHQGCDWAVLTNFEELRLYFTHVNKDNLEKGRIFTLTVDDYTTKDGLEELSNLSKQGVSDGSLERLERGRERESVTKEILNDLSEGRRRLTQDVHESHPDIPLDDLRDGVQRILDRVVVMRVAEDRGVIRADTLLNMAESWEKTTINPEVRTLVRDLKNAFRDFDSVYNSELFAEHPCEDYEISNDVLSGIIDDLYDYNFAYINADLLGNIYEDYLGHAIDDKTGDLELVQQPDERQEDGIYYTPVPVVEYIAESTLGERIDNILGNARKALNEESPDFKKARKEFDAIEQISVLDVTCGSGSFLIKAYDLLVDAYEEYDQLVKSKSRGLGVDQYSADFTIPNDYKRHILQNNLFGVDYDYQATEIATVNLLLKALKKNEKLPAILEDNIRTGNSLLNGSVEDVAETLGISIEEAEKIGTFDWEEEFGEIFEESGGFDIIIGNPPWGADMEEYEEWLKSDSGYELAEGQFDSYEVFLELGDDLLNEGGTLGFIVPDSLLNKNSVPVRQWLVENQELNQVYKLGEGIFDNVFVGTAIIQYTNRKPSDDNNVEVGLIQKSDRKEMMGSGGEALSSILEQRKNTTNQSRFGEKDDYQIAVWAGEEDYEILDDMETHTVDWGQVVDNGRGDEIGRDGNVMKCPYCTEWDTFPRKRAESKGGGYYDKTCSHCGEEYEFEEAIEKKKIIKESPSEECDTPIYFGKHINRYRTSDRAYINPNFNGVGLKDDSRYEPPKLLIRQASVGFFTTVDYTDARCLQAVFSFTPKDEREEPFENYDIEYFLGFLNSRAMLYYYAKTEGIVEWQSYPRHTQTDIMSLPVPAVDFNDPDEKEAYDEFVELVKQATDDNEQIEGELDWDIESAALDLYGISTEKRPRIWSELKKLQRLRIVRELFPDAGEDE</sequence>
<reference evidence="10 11" key="1">
    <citation type="journal article" date="2019" name="Int. J. Syst. Evol. Microbiol.">
        <title>The Global Catalogue of Microorganisms (GCM) 10K type strain sequencing project: providing services to taxonomists for standard genome sequencing and annotation.</title>
        <authorList>
            <consortium name="The Broad Institute Genomics Platform"/>
            <consortium name="The Broad Institute Genome Sequencing Center for Infectious Disease"/>
            <person name="Wu L."/>
            <person name="Ma J."/>
        </authorList>
    </citation>
    <scope>NUCLEOTIDE SEQUENCE [LARGE SCALE GENOMIC DNA]</scope>
    <source>
        <strain evidence="10 11">NBRC 111368</strain>
    </source>
</reference>
<keyword evidence="4" id="KW-0949">S-adenosyl-L-methionine</keyword>
<keyword evidence="6" id="KW-0238">DNA-binding</keyword>
<dbReference type="EC" id="2.1.1.72" evidence="1"/>
<dbReference type="PANTHER" id="PTHR33841:SF1">
    <property type="entry name" value="DNA METHYLTRANSFERASE A"/>
    <property type="match status" value="1"/>
</dbReference>
<evidence type="ECO:0000256" key="4">
    <source>
        <dbReference type="ARBA" id="ARBA00022691"/>
    </source>
</evidence>
<evidence type="ECO:0000256" key="7">
    <source>
        <dbReference type="ARBA" id="ARBA00047942"/>
    </source>
</evidence>
<dbReference type="AlphaFoldDB" id="A0ABD5RV61"/>
<feature type="domain" description="Type II methyltransferase M.TaqI-like" evidence="8">
    <location>
        <begin position="462"/>
        <end position="637"/>
    </location>
</feature>
<comment type="caution">
    <text evidence="10">The sequence shown here is derived from an EMBL/GenBank/DDBJ whole genome shotgun (WGS) entry which is preliminary data.</text>
</comment>
<evidence type="ECO:0000256" key="1">
    <source>
        <dbReference type="ARBA" id="ARBA00011900"/>
    </source>
</evidence>
<dbReference type="Gene3D" id="3.40.50.150">
    <property type="entry name" value="Vaccinia Virus protein VP39"/>
    <property type="match status" value="1"/>
</dbReference>
<name>A0ABD5RV61_9EURY</name>
<gene>
    <name evidence="10" type="ORF">ACFQE1_02110</name>
</gene>
<keyword evidence="2 10" id="KW-0489">Methyltransferase</keyword>
<dbReference type="PRINTS" id="PR00507">
    <property type="entry name" value="N12N6MTFRASE"/>
</dbReference>
<dbReference type="InterPro" id="IPR050953">
    <property type="entry name" value="N4_N6_ade-DNA_methylase"/>
</dbReference>
<dbReference type="SUPFAM" id="SSF53335">
    <property type="entry name" value="S-adenosyl-L-methionine-dependent methyltransferases"/>
    <property type="match status" value="1"/>
</dbReference>
<evidence type="ECO:0000256" key="3">
    <source>
        <dbReference type="ARBA" id="ARBA00022679"/>
    </source>
</evidence>
<dbReference type="InterPro" id="IPR011639">
    <property type="entry name" value="MethylTrfase_TaqI-like_dom"/>
</dbReference>
<dbReference type="GO" id="GO:0009307">
    <property type="term" value="P:DNA restriction-modification system"/>
    <property type="evidence" value="ECO:0007669"/>
    <property type="project" value="UniProtKB-KW"/>
</dbReference>
<comment type="catalytic activity">
    <reaction evidence="7">
        <text>a 2'-deoxyadenosine in DNA + S-adenosyl-L-methionine = an N(6)-methyl-2'-deoxyadenosine in DNA + S-adenosyl-L-homocysteine + H(+)</text>
        <dbReference type="Rhea" id="RHEA:15197"/>
        <dbReference type="Rhea" id="RHEA-COMP:12418"/>
        <dbReference type="Rhea" id="RHEA-COMP:12419"/>
        <dbReference type="ChEBI" id="CHEBI:15378"/>
        <dbReference type="ChEBI" id="CHEBI:57856"/>
        <dbReference type="ChEBI" id="CHEBI:59789"/>
        <dbReference type="ChEBI" id="CHEBI:90615"/>
        <dbReference type="ChEBI" id="CHEBI:90616"/>
        <dbReference type="EC" id="2.1.1.72"/>
    </reaction>
</comment>
<dbReference type="Gene3D" id="3.90.1570.30">
    <property type="match status" value="1"/>
</dbReference>
<dbReference type="InterPro" id="IPR029063">
    <property type="entry name" value="SAM-dependent_MTases_sf"/>
</dbReference>
<evidence type="ECO:0000256" key="5">
    <source>
        <dbReference type="ARBA" id="ARBA00022747"/>
    </source>
</evidence>
<dbReference type="PROSITE" id="PS00092">
    <property type="entry name" value="N6_MTASE"/>
    <property type="match status" value="1"/>
</dbReference>
<protein>
    <recommendedName>
        <fullName evidence="1">site-specific DNA-methyltransferase (adenine-specific)</fullName>
        <ecNumber evidence="1">2.1.1.72</ecNumber>
    </recommendedName>
</protein>
<dbReference type="GO" id="GO:0009007">
    <property type="term" value="F:site-specific DNA-methyltransferase (adenine-specific) activity"/>
    <property type="evidence" value="ECO:0007669"/>
    <property type="project" value="UniProtKB-EC"/>
</dbReference>
<dbReference type="InterPro" id="IPR002052">
    <property type="entry name" value="DNA_methylase_N6_adenine_CS"/>
</dbReference>
<feature type="domain" description="TaqI-like C-terminal specificity" evidence="9">
    <location>
        <begin position="804"/>
        <end position="925"/>
    </location>
</feature>
<evidence type="ECO:0000259" key="9">
    <source>
        <dbReference type="Pfam" id="PF12950"/>
    </source>
</evidence>
<dbReference type="EMBL" id="JBHSWU010000007">
    <property type="protein sequence ID" value="MFC6723205.1"/>
    <property type="molecule type" value="Genomic_DNA"/>
</dbReference>
<dbReference type="Proteomes" id="UP001596328">
    <property type="component" value="Unassembled WGS sequence"/>
</dbReference>